<reference evidence="2 3" key="1">
    <citation type="journal article" date="2024" name="G3 (Bethesda)">
        <title>Genome assembly of Hibiscus sabdariffa L. provides insights into metabolisms of medicinal natural products.</title>
        <authorList>
            <person name="Kim T."/>
        </authorList>
    </citation>
    <scope>NUCLEOTIDE SEQUENCE [LARGE SCALE GENOMIC DNA]</scope>
    <source>
        <strain evidence="2">TK-2024</strain>
        <tissue evidence="2">Old leaves</tissue>
    </source>
</reference>
<dbReference type="EMBL" id="JBBPBM010000032">
    <property type="protein sequence ID" value="KAK8534158.1"/>
    <property type="molecule type" value="Genomic_DNA"/>
</dbReference>
<name>A0ABR2DB73_9ROSI</name>
<feature type="transmembrane region" description="Helical" evidence="1">
    <location>
        <begin position="169"/>
        <end position="187"/>
    </location>
</feature>
<protein>
    <submittedName>
        <fullName evidence="2">Uncharacterized protein</fullName>
    </submittedName>
</protein>
<gene>
    <name evidence="2" type="ORF">V6N12_047551</name>
</gene>
<accession>A0ABR2DB73</accession>
<dbReference type="Proteomes" id="UP001472677">
    <property type="component" value="Unassembled WGS sequence"/>
</dbReference>
<dbReference type="PANTHER" id="PTHR35736">
    <property type="entry name" value="EXPRESSED PROTEIN"/>
    <property type="match status" value="1"/>
</dbReference>
<keyword evidence="1" id="KW-0472">Membrane</keyword>
<evidence type="ECO:0000256" key="1">
    <source>
        <dbReference type="SAM" id="Phobius"/>
    </source>
</evidence>
<evidence type="ECO:0000313" key="2">
    <source>
        <dbReference type="EMBL" id="KAK8534158.1"/>
    </source>
</evidence>
<comment type="caution">
    <text evidence="2">The sequence shown here is derived from an EMBL/GenBank/DDBJ whole genome shotgun (WGS) entry which is preliminary data.</text>
</comment>
<keyword evidence="3" id="KW-1185">Reference proteome</keyword>
<evidence type="ECO:0000313" key="3">
    <source>
        <dbReference type="Proteomes" id="UP001472677"/>
    </source>
</evidence>
<dbReference type="Pfam" id="PF25102">
    <property type="entry name" value="DUF7810"/>
    <property type="match status" value="1"/>
</dbReference>
<proteinExistence type="predicted"/>
<organism evidence="2 3">
    <name type="scientific">Hibiscus sabdariffa</name>
    <name type="common">roselle</name>
    <dbReference type="NCBI Taxonomy" id="183260"/>
    <lineage>
        <taxon>Eukaryota</taxon>
        <taxon>Viridiplantae</taxon>
        <taxon>Streptophyta</taxon>
        <taxon>Embryophyta</taxon>
        <taxon>Tracheophyta</taxon>
        <taxon>Spermatophyta</taxon>
        <taxon>Magnoliopsida</taxon>
        <taxon>eudicotyledons</taxon>
        <taxon>Gunneridae</taxon>
        <taxon>Pentapetalae</taxon>
        <taxon>rosids</taxon>
        <taxon>malvids</taxon>
        <taxon>Malvales</taxon>
        <taxon>Malvaceae</taxon>
        <taxon>Malvoideae</taxon>
        <taxon>Hibiscus</taxon>
    </lineage>
</organism>
<dbReference type="InterPro" id="IPR056712">
    <property type="entry name" value="DUF7810"/>
</dbReference>
<sequence>MTRYGYGVSRRKPALVHSFLILCAAFTSITWLMLTLRSLDATTASGAMLELCELKRDAFLASAEALIKAPAKTCATVEEMGKLFKGKVVKETLRVRRIVQTHFSINGAPRIHGLPPEHFCRHGFVIGKASEAGFGNEMYKLLTAAALSVMLNRSLIIGQTRHSIGSSQSFLFCALNAVICLMIYLVTAI</sequence>
<keyword evidence="1" id="KW-1133">Transmembrane helix</keyword>
<keyword evidence="1" id="KW-0812">Transmembrane</keyword>
<feature type="transmembrane region" description="Helical" evidence="1">
    <location>
        <begin position="14"/>
        <end position="34"/>
    </location>
</feature>
<dbReference type="PANTHER" id="PTHR35736:SF1">
    <property type="entry name" value="EXPRESSED PROTEIN"/>
    <property type="match status" value="1"/>
</dbReference>